<feature type="domain" description="DUF6777" evidence="2">
    <location>
        <begin position="68"/>
        <end position="229"/>
    </location>
</feature>
<sequence>MGLAAGVAVLAVVVGVVLSSVLGAAHEVLLQPAASTGPDPFTPSAGQAAAATPSPAATTPSPTANGLRALSGSTAGLYGGSMNNSSCDVPRLVRYLTADRDKERAWAAVEGIQAAAVPSYIRSLTPVLLRADTRVTNHGYRNGAATSFQSVLQAGTAVLVDDHGLPRVRCACGNPLTPPVLADNPRYTGQSWPSYQPSNLVVVTAAPRPMTAITVIDIQNGSWFERFTGDSGSRDQPVPPPTNQPSGSATPSPSASSVSSPAPSASTAPSVSSPPSTPPSTAPTSGPPTPTAPATSPPAAPPS</sequence>
<comment type="caution">
    <text evidence="3">The sequence shown here is derived from an EMBL/GenBank/DDBJ whole genome shotgun (WGS) entry which is preliminary data.</text>
</comment>
<dbReference type="Proteomes" id="UP001206206">
    <property type="component" value="Unassembled WGS sequence"/>
</dbReference>
<dbReference type="RefSeq" id="WP_255927972.1">
    <property type="nucleotide sequence ID" value="NZ_JANFNH010000012.1"/>
</dbReference>
<feature type="region of interest" description="Disordered" evidence="1">
    <location>
        <begin position="226"/>
        <end position="303"/>
    </location>
</feature>
<dbReference type="Pfam" id="PF20568">
    <property type="entry name" value="DUF6777"/>
    <property type="match status" value="1"/>
</dbReference>
<feature type="region of interest" description="Disordered" evidence="1">
    <location>
        <begin position="39"/>
        <end position="66"/>
    </location>
</feature>
<name>A0ABT1PCQ7_9ACTN</name>
<evidence type="ECO:0000256" key="1">
    <source>
        <dbReference type="SAM" id="MobiDB-lite"/>
    </source>
</evidence>
<feature type="compositionally biased region" description="Low complexity" evidence="1">
    <location>
        <begin position="42"/>
        <end position="64"/>
    </location>
</feature>
<feature type="compositionally biased region" description="Low complexity" evidence="1">
    <location>
        <begin position="245"/>
        <end position="274"/>
    </location>
</feature>
<reference evidence="3 4" key="1">
    <citation type="submission" date="2022-06" db="EMBL/GenBank/DDBJ databases">
        <title>Draft genome sequence of type strain Streptomyces rubrisoli DSM 42083.</title>
        <authorList>
            <person name="Duangmal K."/>
            <person name="Klaysubun C."/>
        </authorList>
    </citation>
    <scope>NUCLEOTIDE SEQUENCE [LARGE SCALE GENOMIC DNA]</scope>
    <source>
        <strain evidence="3 4">DSM 42083</strain>
    </source>
</reference>
<keyword evidence="4" id="KW-1185">Reference proteome</keyword>
<evidence type="ECO:0000313" key="3">
    <source>
        <dbReference type="EMBL" id="MCQ4043149.1"/>
    </source>
</evidence>
<evidence type="ECO:0000259" key="2">
    <source>
        <dbReference type="Pfam" id="PF20568"/>
    </source>
</evidence>
<protein>
    <recommendedName>
        <fullName evidence="2">DUF6777 domain-containing protein</fullName>
    </recommendedName>
</protein>
<organism evidence="3 4">
    <name type="scientific">Streptantibioticus rubrisoli</name>
    <dbReference type="NCBI Taxonomy" id="1387313"/>
    <lineage>
        <taxon>Bacteria</taxon>
        <taxon>Bacillati</taxon>
        <taxon>Actinomycetota</taxon>
        <taxon>Actinomycetes</taxon>
        <taxon>Kitasatosporales</taxon>
        <taxon>Streptomycetaceae</taxon>
        <taxon>Streptantibioticus</taxon>
    </lineage>
</organism>
<dbReference type="InterPro" id="IPR046704">
    <property type="entry name" value="DUF6777"/>
</dbReference>
<dbReference type="EMBL" id="JANFNH010000012">
    <property type="protein sequence ID" value="MCQ4043149.1"/>
    <property type="molecule type" value="Genomic_DNA"/>
</dbReference>
<accession>A0ABT1PCQ7</accession>
<evidence type="ECO:0000313" key="4">
    <source>
        <dbReference type="Proteomes" id="UP001206206"/>
    </source>
</evidence>
<gene>
    <name evidence="3" type="ORF">NON19_14210</name>
</gene>
<proteinExistence type="predicted"/>
<feature type="compositionally biased region" description="Pro residues" evidence="1">
    <location>
        <begin position="275"/>
        <end position="303"/>
    </location>
</feature>